<comment type="similarity">
    <text evidence="1 4">Belongs to the cyclophilin-type PPIase family.</text>
</comment>
<comment type="function">
    <text evidence="4">PPIases accelerate the folding of proteins. It catalyzes the cis-trans isomerization of proline imidic peptide bonds in oligopeptides.</text>
</comment>
<dbReference type="AlphaFoldDB" id="A0A927FGN2"/>
<dbReference type="Gene3D" id="2.40.100.10">
    <property type="entry name" value="Cyclophilin-like"/>
    <property type="match status" value="1"/>
</dbReference>
<dbReference type="EC" id="5.2.1.8" evidence="4"/>
<dbReference type="Proteomes" id="UP000647424">
    <property type="component" value="Unassembled WGS sequence"/>
</dbReference>
<comment type="caution">
    <text evidence="6">The sequence shown here is derived from an EMBL/GenBank/DDBJ whole genome shotgun (WGS) entry which is preliminary data.</text>
</comment>
<evidence type="ECO:0000259" key="5">
    <source>
        <dbReference type="PROSITE" id="PS50072"/>
    </source>
</evidence>
<gene>
    <name evidence="6" type="ORF">IC609_04055</name>
</gene>
<keyword evidence="7" id="KW-1185">Reference proteome</keyword>
<dbReference type="SUPFAM" id="SSF50891">
    <property type="entry name" value="Cyclophilin-like"/>
    <property type="match status" value="1"/>
</dbReference>
<comment type="catalytic activity">
    <reaction evidence="4">
        <text>[protein]-peptidylproline (omega=180) = [protein]-peptidylproline (omega=0)</text>
        <dbReference type="Rhea" id="RHEA:16237"/>
        <dbReference type="Rhea" id="RHEA-COMP:10747"/>
        <dbReference type="Rhea" id="RHEA-COMP:10748"/>
        <dbReference type="ChEBI" id="CHEBI:83833"/>
        <dbReference type="ChEBI" id="CHEBI:83834"/>
        <dbReference type="EC" id="5.2.1.8"/>
    </reaction>
</comment>
<dbReference type="GO" id="GO:0003755">
    <property type="term" value="F:peptidyl-prolyl cis-trans isomerase activity"/>
    <property type="evidence" value="ECO:0007669"/>
    <property type="project" value="UniProtKB-UniRule"/>
</dbReference>
<dbReference type="PROSITE" id="PS00170">
    <property type="entry name" value="CSA_PPIASE_1"/>
    <property type="match status" value="1"/>
</dbReference>
<evidence type="ECO:0000256" key="2">
    <source>
        <dbReference type="ARBA" id="ARBA00023110"/>
    </source>
</evidence>
<protein>
    <recommendedName>
        <fullName evidence="4">Peptidyl-prolyl cis-trans isomerase</fullName>
        <shortName evidence="4">PPIase</shortName>
        <ecNumber evidence="4">5.2.1.8</ecNumber>
    </recommendedName>
</protein>
<proteinExistence type="inferred from homology"/>
<keyword evidence="3 4" id="KW-0413">Isomerase</keyword>
<sequence>MTVETSSACTNPALATNSSTTLLVINCSVVAVGDFPLILKNANGDLVYQTTVTVPKPQVQLSTSIGNITLELNPAAAESTVNNFLKYVYSGYYTNTLFHRVMPGFVVQAGGYTSGMVAKPGQTTPIVLQSNNGLSNLRGTVAMARRGDPDYDSATSEFFINLVDNTFLDYKSAGAPGYAVFATVVQGMDVADSMAAQPTGNVGLHANVPLTDVTITAAQQIK</sequence>
<dbReference type="PANTHER" id="PTHR43246">
    <property type="entry name" value="PEPTIDYL-PROLYL CIS-TRANS ISOMERASE CYP38, CHLOROPLASTIC"/>
    <property type="match status" value="1"/>
</dbReference>
<reference evidence="6" key="1">
    <citation type="submission" date="2020-09" db="EMBL/GenBank/DDBJ databases">
        <title>Genome seq and assembly of Limnohabitants sp.</title>
        <authorList>
            <person name="Chhetri G."/>
        </authorList>
    </citation>
    <scope>NUCLEOTIDE SEQUENCE</scope>
    <source>
        <strain evidence="6">JUR4</strain>
    </source>
</reference>
<dbReference type="InterPro" id="IPR020892">
    <property type="entry name" value="Cyclophilin-type_PPIase_CS"/>
</dbReference>
<evidence type="ECO:0000256" key="1">
    <source>
        <dbReference type="ARBA" id="ARBA00007365"/>
    </source>
</evidence>
<evidence type="ECO:0000256" key="4">
    <source>
        <dbReference type="RuleBase" id="RU363019"/>
    </source>
</evidence>
<dbReference type="InterPro" id="IPR044665">
    <property type="entry name" value="E_coli_cyclophilin_A-like"/>
</dbReference>
<dbReference type="PROSITE" id="PS50072">
    <property type="entry name" value="CSA_PPIASE_2"/>
    <property type="match status" value="1"/>
</dbReference>
<feature type="domain" description="PPIase cyclophilin-type" evidence="5">
    <location>
        <begin position="62"/>
        <end position="220"/>
    </location>
</feature>
<dbReference type="InterPro" id="IPR002130">
    <property type="entry name" value="Cyclophilin-type_PPIase_dom"/>
</dbReference>
<dbReference type="EMBL" id="JACYFT010000001">
    <property type="protein sequence ID" value="MBD8049708.1"/>
    <property type="molecule type" value="Genomic_DNA"/>
</dbReference>
<dbReference type="PRINTS" id="PR00153">
    <property type="entry name" value="CSAPPISMRASE"/>
</dbReference>
<evidence type="ECO:0000313" key="7">
    <source>
        <dbReference type="Proteomes" id="UP000647424"/>
    </source>
</evidence>
<dbReference type="Pfam" id="PF00160">
    <property type="entry name" value="Pro_isomerase"/>
    <property type="match status" value="1"/>
</dbReference>
<evidence type="ECO:0000313" key="6">
    <source>
        <dbReference type="EMBL" id="MBD8049708.1"/>
    </source>
</evidence>
<organism evidence="6 7">
    <name type="scientific">Limnohabitans radicicola</name>
    <dbReference type="NCBI Taxonomy" id="2771427"/>
    <lineage>
        <taxon>Bacteria</taxon>
        <taxon>Pseudomonadati</taxon>
        <taxon>Pseudomonadota</taxon>
        <taxon>Betaproteobacteria</taxon>
        <taxon>Burkholderiales</taxon>
        <taxon>Comamonadaceae</taxon>
        <taxon>Limnohabitans</taxon>
    </lineage>
</organism>
<dbReference type="GO" id="GO:0006457">
    <property type="term" value="P:protein folding"/>
    <property type="evidence" value="ECO:0007669"/>
    <property type="project" value="InterPro"/>
</dbReference>
<dbReference type="InterPro" id="IPR029000">
    <property type="entry name" value="Cyclophilin-like_dom_sf"/>
</dbReference>
<name>A0A927FGN2_9BURK</name>
<evidence type="ECO:0000256" key="3">
    <source>
        <dbReference type="ARBA" id="ARBA00023235"/>
    </source>
</evidence>
<accession>A0A927FGN2</accession>
<keyword evidence="2 4" id="KW-0697">Rotamase</keyword>